<dbReference type="InterPro" id="IPR029787">
    <property type="entry name" value="Nucleotide_cyclase"/>
</dbReference>
<evidence type="ECO:0000313" key="4">
    <source>
        <dbReference type="EMBL" id="WYY06951.1"/>
    </source>
</evidence>
<evidence type="ECO:0000256" key="2">
    <source>
        <dbReference type="SAM" id="MobiDB-lite"/>
    </source>
</evidence>
<accession>A0ABZ2TZV1</accession>
<evidence type="ECO:0000313" key="5">
    <source>
        <dbReference type="Proteomes" id="UP001479933"/>
    </source>
</evidence>
<feature type="domain" description="Guanylate cyclase" evidence="3">
    <location>
        <begin position="107"/>
        <end position="219"/>
    </location>
</feature>
<protein>
    <submittedName>
        <fullName evidence="4">Adenylate/guanylate cyclase domain-containing protein</fullName>
        <ecNumber evidence="4">4.6.1.-</ecNumber>
    </submittedName>
</protein>
<dbReference type="RefSeq" id="WP_066172269.1">
    <property type="nucleotide sequence ID" value="NZ_CP136137.1"/>
</dbReference>
<dbReference type="GO" id="GO:0016829">
    <property type="term" value="F:lyase activity"/>
    <property type="evidence" value="ECO:0007669"/>
    <property type="project" value="UniProtKB-KW"/>
</dbReference>
<dbReference type="PANTHER" id="PTHR43081:SF19">
    <property type="entry name" value="PH-SENSITIVE ADENYLATE CYCLASE RV1264"/>
    <property type="match status" value="1"/>
</dbReference>
<dbReference type="Proteomes" id="UP001479933">
    <property type="component" value="Chromosome"/>
</dbReference>
<keyword evidence="5" id="KW-1185">Reference proteome</keyword>
<proteinExistence type="inferred from homology"/>
<name>A0ABZ2TZV1_9ACTN</name>
<dbReference type="CDD" id="cd07302">
    <property type="entry name" value="CHD"/>
    <property type="match status" value="1"/>
</dbReference>
<evidence type="ECO:0000256" key="1">
    <source>
        <dbReference type="ARBA" id="ARBA00005381"/>
    </source>
</evidence>
<dbReference type="PROSITE" id="PS50125">
    <property type="entry name" value="GUANYLATE_CYCLASE_2"/>
    <property type="match status" value="1"/>
</dbReference>
<dbReference type="Gene3D" id="3.30.70.1230">
    <property type="entry name" value="Nucleotide cyclase"/>
    <property type="match status" value="1"/>
</dbReference>
<dbReference type="EMBL" id="CP136137">
    <property type="protein sequence ID" value="WYY06951.1"/>
    <property type="molecule type" value="Genomic_DNA"/>
</dbReference>
<dbReference type="InterPro" id="IPR001054">
    <property type="entry name" value="A/G_cyclase"/>
</dbReference>
<feature type="region of interest" description="Disordered" evidence="2">
    <location>
        <begin position="1"/>
        <end position="27"/>
    </location>
</feature>
<keyword evidence="4" id="KW-0456">Lyase</keyword>
<comment type="similarity">
    <text evidence="1">Belongs to the adenylyl cyclase class-3 family.</text>
</comment>
<gene>
    <name evidence="4" type="ORF">RVF87_18255</name>
</gene>
<reference evidence="4 5" key="1">
    <citation type="journal article" date="2023" name="Virus Evol.">
        <title>Computational host range prediction-The good, the bad, and the ugly.</title>
        <authorList>
            <person name="Howell A.A."/>
            <person name="Versoza C.J."/>
            <person name="Pfeifer S.P."/>
        </authorList>
    </citation>
    <scope>NUCLEOTIDE SEQUENCE [LARGE SCALE GENOMIC DNA]</scope>
    <source>
        <strain evidence="4 5">1610/1b</strain>
    </source>
</reference>
<sequence length="280" mass="30027">MNAEPRNDGPDADAVSGSGLHRASELLARTDESTAAVRVARLARRLAPAESRLTRAERTSDRVAKVLGDVRRDRPSAVREIGLASVAVWQSVIERRRPDPAGPVPATILFTDLVSFSSWALRAGDDQVLELLHAVNEASEQVIRAHGGQVVKTLGDGTMAVFVDAAEGIAAAHEAVGAVSSIVVNDFRPALRAGLHTGAPRIVGDDFLGVDVNIAARVCDAAGGGEVYVSDATLEQVDLEDYSIKRKRFKAKGVPRELQVFRVVPRYGERAQVSDAVRRR</sequence>
<evidence type="ECO:0000259" key="3">
    <source>
        <dbReference type="PROSITE" id="PS50125"/>
    </source>
</evidence>
<dbReference type="InterPro" id="IPR050697">
    <property type="entry name" value="Adenylyl/Guanylyl_Cyclase_3/4"/>
</dbReference>
<dbReference type="Pfam" id="PF00211">
    <property type="entry name" value="Guanylate_cyc"/>
    <property type="match status" value="1"/>
</dbReference>
<organism evidence="4 5">
    <name type="scientific">Gordonia hydrophobica</name>
    <dbReference type="NCBI Taxonomy" id="40516"/>
    <lineage>
        <taxon>Bacteria</taxon>
        <taxon>Bacillati</taxon>
        <taxon>Actinomycetota</taxon>
        <taxon>Actinomycetes</taxon>
        <taxon>Mycobacteriales</taxon>
        <taxon>Gordoniaceae</taxon>
        <taxon>Gordonia</taxon>
    </lineage>
</organism>
<dbReference type="EC" id="4.6.1.-" evidence="4"/>
<dbReference type="PANTHER" id="PTHR43081">
    <property type="entry name" value="ADENYLATE CYCLASE, TERMINAL-DIFFERENTIATION SPECIFIC-RELATED"/>
    <property type="match status" value="1"/>
</dbReference>
<dbReference type="SMART" id="SM00044">
    <property type="entry name" value="CYCc"/>
    <property type="match status" value="1"/>
</dbReference>
<dbReference type="SUPFAM" id="SSF55073">
    <property type="entry name" value="Nucleotide cyclase"/>
    <property type="match status" value="1"/>
</dbReference>